<evidence type="ECO:0000256" key="2">
    <source>
        <dbReference type="ARBA" id="ARBA00022448"/>
    </source>
</evidence>
<evidence type="ECO:0000256" key="9">
    <source>
        <dbReference type="SAM" id="Phobius"/>
    </source>
</evidence>
<dbReference type="PANTHER" id="PTHR30561:SF0">
    <property type="entry name" value="GUANIDINIUM EXPORTER"/>
    <property type="match status" value="1"/>
</dbReference>
<dbReference type="Pfam" id="PF00893">
    <property type="entry name" value="Multi_Drug_Res"/>
    <property type="match status" value="1"/>
</dbReference>
<dbReference type="SUPFAM" id="SSF103481">
    <property type="entry name" value="Multidrug resistance efflux transporter EmrE"/>
    <property type="match status" value="1"/>
</dbReference>
<evidence type="ECO:0000256" key="1">
    <source>
        <dbReference type="ARBA" id="ARBA00004651"/>
    </source>
</evidence>
<dbReference type="GO" id="GO:0022857">
    <property type="term" value="F:transmembrane transporter activity"/>
    <property type="evidence" value="ECO:0007669"/>
    <property type="project" value="InterPro"/>
</dbReference>
<evidence type="ECO:0000256" key="8">
    <source>
        <dbReference type="SAM" id="MobiDB-lite"/>
    </source>
</evidence>
<evidence type="ECO:0000256" key="6">
    <source>
        <dbReference type="ARBA" id="ARBA00023136"/>
    </source>
</evidence>
<evidence type="ECO:0000256" key="3">
    <source>
        <dbReference type="ARBA" id="ARBA00022475"/>
    </source>
</evidence>
<feature type="transmembrane region" description="Helical" evidence="9">
    <location>
        <begin position="82"/>
        <end position="103"/>
    </location>
</feature>
<dbReference type="PANTHER" id="PTHR30561">
    <property type="entry name" value="SMR FAMILY PROTON-DEPENDENT DRUG EFFLUX TRANSPORTER SUGE"/>
    <property type="match status" value="1"/>
</dbReference>
<dbReference type="AlphaFoldDB" id="A0A078MSS8"/>
<comment type="similarity">
    <text evidence="7">Belongs to the drug/metabolite transporter (DMT) superfamily. Small multidrug resistance (SMR) (TC 2.A.7.1) family.</text>
</comment>
<organism evidence="10">
    <name type="scientific">Arthrobacter saudimassiliensis</name>
    <dbReference type="NCBI Taxonomy" id="1461584"/>
    <lineage>
        <taxon>Bacteria</taxon>
        <taxon>Bacillati</taxon>
        <taxon>Actinomycetota</taxon>
        <taxon>Actinomycetes</taxon>
        <taxon>Micrococcales</taxon>
        <taxon>Micrococcaceae</taxon>
        <taxon>Arthrobacter</taxon>
    </lineage>
</organism>
<keyword evidence="2" id="KW-0813">Transport</keyword>
<feature type="region of interest" description="Disordered" evidence="8">
    <location>
        <begin position="106"/>
        <end position="126"/>
    </location>
</feature>
<evidence type="ECO:0000256" key="4">
    <source>
        <dbReference type="ARBA" id="ARBA00022692"/>
    </source>
</evidence>
<keyword evidence="5 9" id="KW-1133">Transmembrane helix</keyword>
<dbReference type="Gene3D" id="1.10.3730.20">
    <property type="match status" value="1"/>
</dbReference>
<keyword evidence="3" id="KW-1003">Cell membrane</keyword>
<name>A0A078MSS8_9MICC</name>
<dbReference type="GO" id="GO:0005886">
    <property type="term" value="C:plasma membrane"/>
    <property type="evidence" value="ECO:0007669"/>
    <property type="project" value="UniProtKB-SubCell"/>
</dbReference>
<gene>
    <name evidence="10" type="primary">sugE_2</name>
    <name evidence="10" type="ORF">BN1051_02724</name>
</gene>
<dbReference type="EMBL" id="LN483072">
    <property type="protein sequence ID" value="CEA09355.1"/>
    <property type="molecule type" value="Genomic_DNA"/>
</dbReference>
<accession>A0A078MSS8</accession>
<dbReference type="InterPro" id="IPR037185">
    <property type="entry name" value="EmrE-like"/>
</dbReference>
<evidence type="ECO:0000256" key="7">
    <source>
        <dbReference type="RuleBase" id="RU003942"/>
    </source>
</evidence>
<proteinExistence type="inferred from homology"/>
<comment type="subcellular location">
    <subcellularLocation>
        <location evidence="1 7">Cell membrane</location>
        <topology evidence="1 7">Multi-pass membrane protein</topology>
    </subcellularLocation>
</comment>
<dbReference type="InterPro" id="IPR045324">
    <property type="entry name" value="Small_multidrug_res"/>
</dbReference>
<keyword evidence="4 7" id="KW-0812">Transmembrane</keyword>
<evidence type="ECO:0000313" key="10">
    <source>
        <dbReference type="EMBL" id="CEA09355.1"/>
    </source>
</evidence>
<dbReference type="PATRIC" id="fig|1461584.3.peg.2697"/>
<reference evidence="10" key="1">
    <citation type="submission" date="2014-07" db="EMBL/GenBank/DDBJ databases">
        <authorList>
            <person name="Urmite Genomes Urmite Genomes"/>
        </authorList>
    </citation>
    <scope>NUCLEOTIDE SEQUENCE</scope>
    <source>
        <strain evidence="10">11W110_air</strain>
    </source>
</reference>
<sequence>MAWLILILSALLEAVWATALAASEGFSRPLPTVVFFVAAALSMVGLARAMRSIPVGSAYAVWTGLGAVLTAAWAMITGAEAAGVLKIVFLAGIIACVAGLRLVEGRSPDPQERAGTGDAGAPDRTA</sequence>
<feature type="transmembrane region" description="Helical" evidence="9">
    <location>
        <begin position="31"/>
        <end position="47"/>
    </location>
</feature>
<evidence type="ECO:0000256" key="5">
    <source>
        <dbReference type="ARBA" id="ARBA00022989"/>
    </source>
</evidence>
<protein>
    <submittedName>
        <fullName evidence="10">Quaternary ammonium compound-resistance protein SugE</fullName>
    </submittedName>
</protein>
<dbReference type="InterPro" id="IPR000390">
    <property type="entry name" value="Small_drug/metabolite_transptr"/>
</dbReference>
<keyword evidence="6 9" id="KW-0472">Membrane</keyword>
<feature type="transmembrane region" description="Helical" evidence="9">
    <location>
        <begin position="59"/>
        <end position="76"/>
    </location>
</feature>